<keyword evidence="2" id="KW-1133">Transmembrane helix</keyword>
<dbReference type="KEGG" id="cci:CC1G_10609"/>
<accession>A8P8Q7</accession>
<organism evidence="3 4">
    <name type="scientific">Coprinopsis cinerea (strain Okayama-7 / 130 / ATCC MYA-4618 / FGSC 9003)</name>
    <name type="common">Inky cap fungus</name>
    <name type="synonym">Hormographiella aspergillata</name>
    <dbReference type="NCBI Taxonomy" id="240176"/>
    <lineage>
        <taxon>Eukaryota</taxon>
        <taxon>Fungi</taxon>
        <taxon>Dikarya</taxon>
        <taxon>Basidiomycota</taxon>
        <taxon>Agaricomycotina</taxon>
        <taxon>Agaricomycetes</taxon>
        <taxon>Agaricomycetidae</taxon>
        <taxon>Agaricales</taxon>
        <taxon>Agaricineae</taxon>
        <taxon>Psathyrellaceae</taxon>
        <taxon>Coprinopsis</taxon>
    </lineage>
</organism>
<dbReference type="EMBL" id="AACS02000011">
    <property type="protein sequence ID" value="EAU82207.1"/>
    <property type="molecule type" value="Genomic_DNA"/>
</dbReference>
<dbReference type="VEuPathDB" id="FungiDB:CC1G_10609"/>
<feature type="transmembrane region" description="Helical" evidence="2">
    <location>
        <begin position="55"/>
        <end position="76"/>
    </location>
</feature>
<feature type="region of interest" description="Disordered" evidence="1">
    <location>
        <begin position="84"/>
        <end position="171"/>
    </location>
</feature>
<dbReference type="Proteomes" id="UP000001861">
    <property type="component" value="Unassembled WGS sequence"/>
</dbReference>
<proteinExistence type="predicted"/>
<feature type="compositionally biased region" description="Low complexity" evidence="1">
    <location>
        <begin position="131"/>
        <end position="142"/>
    </location>
</feature>
<sequence length="229" mass="23888">MSTAGEEEESLSSRIATTITRTIPTNISQANASIQTSASAMPEANYRSKWVLPQLLAAVAVALVVTVGAVVGFMIYRRRREAKKALNAEDEESDGMYYGSEPLSDVGHGGGSLEKGTGSGRAQSSTKPGKAAPNPVTTAAPPSTAPPKLPAPRLPTPLSLPSDFGGSVDSPDSIYSHYTPATAAVSESQSRQEVWAATGESRTRIVVTPPTPRYVKGQASARSQRSSGT</sequence>
<evidence type="ECO:0000313" key="4">
    <source>
        <dbReference type="Proteomes" id="UP000001861"/>
    </source>
</evidence>
<feature type="compositionally biased region" description="Pro residues" evidence="1">
    <location>
        <begin position="143"/>
        <end position="155"/>
    </location>
</feature>
<dbReference type="InParanoid" id="A8P8Q7"/>
<evidence type="ECO:0000256" key="1">
    <source>
        <dbReference type="SAM" id="MobiDB-lite"/>
    </source>
</evidence>
<evidence type="ECO:0000256" key="2">
    <source>
        <dbReference type="SAM" id="Phobius"/>
    </source>
</evidence>
<feature type="region of interest" description="Disordered" evidence="1">
    <location>
        <begin position="196"/>
        <end position="229"/>
    </location>
</feature>
<protein>
    <submittedName>
        <fullName evidence="3">Uncharacterized protein</fullName>
    </submittedName>
</protein>
<dbReference type="AlphaFoldDB" id="A8P8Q7"/>
<gene>
    <name evidence="3" type="ORF">CC1G_10609</name>
</gene>
<name>A8P8Q7_COPC7</name>
<dbReference type="RefSeq" id="XP_001839616.1">
    <property type="nucleotide sequence ID" value="XM_001839564.2"/>
</dbReference>
<keyword evidence="2" id="KW-0472">Membrane</keyword>
<keyword evidence="4" id="KW-1185">Reference proteome</keyword>
<reference evidence="3 4" key="1">
    <citation type="journal article" date="2010" name="Proc. Natl. Acad. Sci. U.S.A.">
        <title>Insights into evolution of multicellular fungi from the assembled chromosomes of the mushroom Coprinopsis cinerea (Coprinus cinereus).</title>
        <authorList>
            <person name="Stajich J.E."/>
            <person name="Wilke S.K."/>
            <person name="Ahren D."/>
            <person name="Au C.H."/>
            <person name="Birren B.W."/>
            <person name="Borodovsky M."/>
            <person name="Burns C."/>
            <person name="Canback B."/>
            <person name="Casselton L.A."/>
            <person name="Cheng C.K."/>
            <person name="Deng J."/>
            <person name="Dietrich F.S."/>
            <person name="Fargo D.C."/>
            <person name="Farman M.L."/>
            <person name="Gathman A.C."/>
            <person name="Goldberg J."/>
            <person name="Guigo R."/>
            <person name="Hoegger P.J."/>
            <person name="Hooker J.B."/>
            <person name="Huggins A."/>
            <person name="James T.Y."/>
            <person name="Kamada T."/>
            <person name="Kilaru S."/>
            <person name="Kodira C."/>
            <person name="Kues U."/>
            <person name="Kupfer D."/>
            <person name="Kwan H.S."/>
            <person name="Lomsadze A."/>
            <person name="Li W."/>
            <person name="Lilly W.W."/>
            <person name="Ma L.J."/>
            <person name="Mackey A.J."/>
            <person name="Manning G."/>
            <person name="Martin F."/>
            <person name="Muraguchi H."/>
            <person name="Natvig D.O."/>
            <person name="Palmerini H."/>
            <person name="Ramesh M.A."/>
            <person name="Rehmeyer C.J."/>
            <person name="Roe B.A."/>
            <person name="Shenoy N."/>
            <person name="Stanke M."/>
            <person name="Ter-Hovhannisyan V."/>
            <person name="Tunlid A."/>
            <person name="Velagapudi R."/>
            <person name="Vision T.J."/>
            <person name="Zeng Q."/>
            <person name="Zolan M.E."/>
            <person name="Pukkila P.J."/>
        </authorList>
    </citation>
    <scope>NUCLEOTIDE SEQUENCE [LARGE SCALE GENOMIC DNA]</scope>
    <source>
        <strain evidence="4">Okayama-7 / 130 / ATCC MYA-4618 / FGSC 9003</strain>
    </source>
</reference>
<dbReference type="GeneID" id="6016234"/>
<comment type="caution">
    <text evidence="3">The sequence shown here is derived from an EMBL/GenBank/DDBJ whole genome shotgun (WGS) entry which is preliminary data.</text>
</comment>
<keyword evidence="2" id="KW-0812">Transmembrane</keyword>
<feature type="compositionally biased region" description="Gly residues" evidence="1">
    <location>
        <begin position="107"/>
        <end position="119"/>
    </location>
</feature>
<evidence type="ECO:0000313" key="3">
    <source>
        <dbReference type="EMBL" id="EAU82207.1"/>
    </source>
</evidence>
<feature type="compositionally biased region" description="Polar residues" evidence="1">
    <location>
        <begin position="220"/>
        <end position="229"/>
    </location>
</feature>